<proteinExistence type="predicted"/>
<evidence type="ECO:0000313" key="3">
    <source>
        <dbReference type="Proteomes" id="UP001152049"/>
    </source>
</evidence>
<name>A0A9W8V8G9_9HYPO</name>
<reference evidence="2" key="1">
    <citation type="submission" date="2022-09" db="EMBL/GenBank/DDBJ databases">
        <title>Fusarium specimens isolated from Avocado Roots.</title>
        <authorList>
            <person name="Stajich J."/>
            <person name="Roper C."/>
            <person name="Heimlech-Rivalta G."/>
        </authorList>
    </citation>
    <scope>NUCLEOTIDE SEQUENCE</scope>
    <source>
        <strain evidence="2">CF00136</strain>
    </source>
</reference>
<dbReference type="OrthoDB" id="4526039at2759"/>
<feature type="signal peptide" evidence="1">
    <location>
        <begin position="1"/>
        <end position="18"/>
    </location>
</feature>
<accession>A0A9W8V8G9</accession>
<organism evidence="2 3">
    <name type="scientific">Fusarium torreyae</name>
    <dbReference type="NCBI Taxonomy" id="1237075"/>
    <lineage>
        <taxon>Eukaryota</taxon>
        <taxon>Fungi</taxon>
        <taxon>Dikarya</taxon>
        <taxon>Ascomycota</taxon>
        <taxon>Pezizomycotina</taxon>
        <taxon>Sordariomycetes</taxon>
        <taxon>Hypocreomycetidae</taxon>
        <taxon>Hypocreales</taxon>
        <taxon>Nectriaceae</taxon>
        <taxon>Fusarium</taxon>
    </lineage>
</organism>
<keyword evidence="3" id="KW-1185">Reference proteome</keyword>
<protein>
    <submittedName>
        <fullName evidence="2">Uncharacterized protein</fullName>
    </submittedName>
</protein>
<sequence length="209" mass="23251">MKADSLLRLTLLAHRVVAFYGAIGEGGELDDISVERWESWFKSPNATGSYSFDGYNVSSPFPPNETLSGWKATIAVANVTEDESRPYPGTNIAIRAPENVELPAKSGRSSNESDWHICVYFWQPLVLAGDALDDGQDDDGSCTSFLSDECLSALKNISSSSFWNNKTLRCDDPPRMPSECEDYYHGNSLAHIRSFKWVQTSPPLMEERL</sequence>
<dbReference type="EMBL" id="JAOQAZ010000034">
    <property type="protein sequence ID" value="KAJ4249163.1"/>
    <property type="molecule type" value="Genomic_DNA"/>
</dbReference>
<keyword evidence="1" id="KW-0732">Signal</keyword>
<gene>
    <name evidence="2" type="ORF">NW762_012498</name>
</gene>
<evidence type="ECO:0000313" key="2">
    <source>
        <dbReference type="EMBL" id="KAJ4249163.1"/>
    </source>
</evidence>
<dbReference type="AlphaFoldDB" id="A0A9W8V8G9"/>
<evidence type="ECO:0000256" key="1">
    <source>
        <dbReference type="SAM" id="SignalP"/>
    </source>
</evidence>
<feature type="chain" id="PRO_5040737662" evidence="1">
    <location>
        <begin position="19"/>
        <end position="209"/>
    </location>
</feature>
<dbReference type="Proteomes" id="UP001152049">
    <property type="component" value="Unassembled WGS sequence"/>
</dbReference>
<comment type="caution">
    <text evidence="2">The sequence shown here is derived from an EMBL/GenBank/DDBJ whole genome shotgun (WGS) entry which is preliminary data.</text>
</comment>